<dbReference type="InterPro" id="IPR003735">
    <property type="entry name" value="Metal_Tscrpt_repr"/>
</dbReference>
<gene>
    <name evidence="1" type="ORF">SAMN04488502_104139</name>
</gene>
<evidence type="ECO:0000313" key="2">
    <source>
        <dbReference type="Proteomes" id="UP000214880"/>
    </source>
</evidence>
<dbReference type="InterPro" id="IPR038390">
    <property type="entry name" value="Metal_Tscrpt_repr_sf"/>
</dbReference>
<dbReference type="RefSeq" id="WP_092072294.1">
    <property type="nucleotide sequence ID" value="NZ_FNHB01000004.1"/>
</dbReference>
<name>A0A1G9SWJ3_9FIRM</name>
<keyword evidence="1" id="KW-0238">DNA-binding</keyword>
<dbReference type="PANTHER" id="PTHR33677">
    <property type="entry name" value="TRANSCRIPTIONAL REPRESSOR FRMR-RELATED"/>
    <property type="match status" value="1"/>
</dbReference>
<dbReference type="STRING" id="146817.SAMN04488502_104139"/>
<dbReference type="GO" id="GO:0046872">
    <property type="term" value="F:metal ion binding"/>
    <property type="evidence" value="ECO:0007669"/>
    <property type="project" value="InterPro"/>
</dbReference>
<evidence type="ECO:0000313" key="1">
    <source>
        <dbReference type="EMBL" id="SDM39772.1"/>
    </source>
</evidence>
<reference evidence="1 2" key="1">
    <citation type="submission" date="2016-10" db="EMBL/GenBank/DDBJ databases">
        <authorList>
            <person name="de Groot N.N."/>
        </authorList>
    </citation>
    <scope>NUCLEOTIDE SEQUENCE [LARGE SCALE GENOMIC DNA]</scope>
    <source>
        <strain evidence="1 2">DSM 1736</strain>
    </source>
</reference>
<dbReference type="Pfam" id="PF02583">
    <property type="entry name" value="Trns_repr_metal"/>
    <property type="match status" value="1"/>
</dbReference>
<dbReference type="GO" id="GO:0003677">
    <property type="term" value="F:DNA binding"/>
    <property type="evidence" value="ECO:0007669"/>
    <property type="project" value="UniProtKB-KW"/>
</dbReference>
<dbReference type="Gene3D" id="1.20.58.1000">
    <property type="entry name" value="Metal-sensitive repressor, helix protomer"/>
    <property type="match status" value="1"/>
</dbReference>
<keyword evidence="2" id="KW-1185">Reference proteome</keyword>
<accession>A0A1G9SWJ3</accession>
<dbReference type="EMBL" id="FNHB01000004">
    <property type="protein sequence ID" value="SDM39772.1"/>
    <property type="molecule type" value="Genomic_DNA"/>
</dbReference>
<dbReference type="AlphaFoldDB" id="A0A1G9SWJ3"/>
<dbReference type="OrthoDB" id="9811244at2"/>
<dbReference type="Proteomes" id="UP000214880">
    <property type="component" value="Unassembled WGS sequence"/>
</dbReference>
<sequence length="93" mass="10594">MAEHSHLHAHQKQVVNRLARIEGHVRAIKQMSADGRDCPEVLLQIAAVRKALDNTAKLILKDHLEHCLMHAVNGGEQEKFLKDLQEAIDRYIK</sequence>
<proteinExistence type="predicted"/>
<dbReference type="CDD" id="cd10158">
    <property type="entry name" value="CsoR-like_DUF156_1"/>
    <property type="match status" value="1"/>
</dbReference>
<protein>
    <submittedName>
        <fullName evidence="1">DNA-binding transcriptional regulator, FrmR family</fullName>
    </submittedName>
</protein>
<organism evidence="1 2">
    <name type="scientific">Dendrosporobacter quercicolus</name>
    <dbReference type="NCBI Taxonomy" id="146817"/>
    <lineage>
        <taxon>Bacteria</taxon>
        <taxon>Bacillati</taxon>
        <taxon>Bacillota</taxon>
        <taxon>Negativicutes</taxon>
        <taxon>Selenomonadales</taxon>
        <taxon>Sporomusaceae</taxon>
        <taxon>Dendrosporobacter</taxon>
    </lineage>
</organism>
<dbReference type="GO" id="GO:0045892">
    <property type="term" value="P:negative regulation of DNA-templated transcription"/>
    <property type="evidence" value="ECO:0007669"/>
    <property type="project" value="UniProtKB-ARBA"/>
</dbReference>
<dbReference type="PANTHER" id="PTHR33677:SF3">
    <property type="entry name" value="COPPER-SENSING TRANSCRIPTIONAL REPRESSOR RICR"/>
    <property type="match status" value="1"/>
</dbReference>